<proteinExistence type="predicted"/>
<name>A0A660LDM1_9ACTN</name>
<reference evidence="2 3" key="1">
    <citation type="submission" date="2018-10" db="EMBL/GenBank/DDBJ databases">
        <title>Genomic Encyclopedia of Archaeal and Bacterial Type Strains, Phase II (KMG-II): from individual species to whole genera.</title>
        <authorList>
            <person name="Goeker M."/>
        </authorList>
    </citation>
    <scope>NUCLEOTIDE SEQUENCE [LARGE SCALE GENOMIC DNA]</scope>
    <source>
        <strain evidence="2 3">DSM 14954</strain>
    </source>
</reference>
<comment type="caution">
    <text evidence="2">The sequence shown here is derived from an EMBL/GenBank/DDBJ whole genome shotgun (WGS) entry which is preliminary data.</text>
</comment>
<protein>
    <submittedName>
        <fullName evidence="2">Uncharacterized protein</fullName>
    </submittedName>
</protein>
<dbReference type="RefSeq" id="WP_170178959.1">
    <property type="nucleotide sequence ID" value="NZ_RBIL01000001.1"/>
</dbReference>
<gene>
    <name evidence="2" type="ORF">C8N24_1819</name>
</gene>
<organism evidence="2 3">
    <name type="scientific">Solirubrobacter pauli</name>
    <dbReference type="NCBI Taxonomy" id="166793"/>
    <lineage>
        <taxon>Bacteria</taxon>
        <taxon>Bacillati</taxon>
        <taxon>Actinomycetota</taxon>
        <taxon>Thermoleophilia</taxon>
        <taxon>Solirubrobacterales</taxon>
        <taxon>Solirubrobacteraceae</taxon>
        <taxon>Solirubrobacter</taxon>
    </lineage>
</organism>
<dbReference type="AlphaFoldDB" id="A0A660LDM1"/>
<dbReference type="Proteomes" id="UP000278962">
    <property type="component" value="Unassembled WGS sequence"/>
</dbReference>
<accession>A0A660LDM1</accession>
<keyword evidence="3" id="KW-1185">Reference proteome</keyword>
<dbReference type="EMBL" id="RBIL01000001">
    <property type="protein sequence ID" value="RKQ91980.1"/>
    <property type="molecule type" value="Genomic_DNA"/>
</dbReference>
<evidence type="ECO:0000256" key="1">
    <source>
        <dbReference type="SAM" id="MobiDB-lite"/>
    </source>
</evidence>
<evidence type="ECO:0000313" key="2">
    <source>
        <dbReference type="EMBL" id="RKQ91980.1"/>
    </source>
</evidence>
<sequence>MAYRSAAQVRNTRRLEALIRLAAPALDIVLYAGDKASRVVGRNQIGPEPARRPGLPPGTRH</sequence>
<evidence type="ECO:0000313" key="3">
    <source>
        <dbReference type="Proteomes" id="UP000278962"/>
    </source>
</evidence>
<feature type="region of interest" description="Disordered" evidence="1">
    <location>
        <begin position="41"/>
        <end position="61"/>
    </location>
</feature>